<evidence type="ECO:0000313" key="5">
    <source>
        <dbReference type="EMBL" id="MDC7149548.1"/>
    </source>
</evidence>
<dbReference type="Gene3D" id="3.40.50.2000">
    <property type="entry name" value="Glycogen Phosphorylase B"/>
    <property type="match status" value="2"/>
</dbReference>
<evidence type="ECO:0000256" key="1">
    <source>
        <dbReference type="ARBA" id="ARBA00022676"/>
    </source>
</evidence>
<accession>A0AAW6I8C7</accession>
<dbReference type="PANTHER" id="PTHR12526:SF510">
    <property type="entry name" value="D-INOSITOL 3-PHOSPHATE GLYCOSYLTRANSFERASE"/>
    <property type="match status" value="1"/>
</dbReference>
<name>A0AAW6I8C7_9BACT</name>
<dbReference type="GO" id="GO:0016757">
    <property type="term" value="F:glycosyltransferase activity"/>
    <property type="evidence" value="ECO:0007669"/>
    <property type="project" value="UniProtKB-KW"/>
</dbReference>
<evidence type="ECO:0000313" key="6">
    <source>
        <dbReference type="Proteomes" id="UP001213646"/>
    </source>
</evidence>
<evidence type="ECO:0000256" key="2">
    <source>
        <dbReference type="ARBA" id="ARBA00022679"/>
    </source>
</evidence>
<keyword evidence="2 5" id="KW-0808">Transferase</keyword>
<dbReference type="EC" id="2.4.-.-" evidence="5"/>
<dbReference type="Pfam" id="PF00534">
    <property type="entry name" value="Glycos_transf_1"/>
    <property type="match status" value="1"/>
</dbReference>
<feature type="domain" description="Glycosyl transferase family 1" evidence="3">
    <location>
        <begin position="185"/>
        <end position="346"/>
    </location>
</feature>
<gene>
    <name evidence="5" type="ORF">PQG89_08930</name>
</gene>
<comment type="caution">
    <text evidence="5">The sequence shown here is derived from an EMBL/GenBank/DDBJ whole genome shotgun (WGS) entry which is preliminary data.</text>
</comment>
<dbReference type="InterPro" id="IPR001296">
    <property type="entry name" value="Glyco_trans_1"/>
</dbReference>
<protein>
    <submittedName>
        <fullName evidence="5">Glycosyltransferase</fullName>
        <ecNumber evidence="5">2.4.-.-</ecNumber>
    </submittedName>
</protein>
<reference evidence="5" key="1">
    <citation type="submission" date="2023-01" db="EMBL/GenBank/DDBJ databases">
        <title>Exploring GABA producing Bacteroides strains toward improving mental health.</title>
        <authorList>
            <person name="Yousuf B."/>
            <person name="Bouhlel N.E."/>
            <person name="Mottawea W."/>
            <person name="Hammami R."/>
        </authorList>
    </citation>
    <scope>NUCLEOTIDE SEQUENCE</scope>
    <source>
        <strain evidence="5">UO.H1047</strain>
    </source>
</reference>
<dbReference type="AlphaFoldDB" id="A0AAW6I8C7"/>
<feature type="domain" description="Glycosyltransferase subfamily 4-like N-terminal" evidence="4">
    <location>
        <begin position="15"/>
        <end position="174"/>
    </location>
</feature>
<dbReference type="RefSeq" id="WP_272697569.1">
    <property type="nucleotide sequence ID" value="NZ_CAOJXY010000012.1"/>
</dbReference>
<evidence type="ECO:0000259" key="4">
    <source>
        <dbReference type="Pfam" id="PF13579"/>
    </source>
</evidence>
<dbReference type="Pfam" id="PF13579">
    <property type="entry name" value="Glyco_trans_4_4"/>
    <property type="match status" value="1"/>
</dbReference>
<dbReference type="PANTHER" id="PTHR12526">
    <property type="entry name" value="GLYCOSYLTRANSFERASE"/>
    <property type="match status" value="1"/>
</dbReference>
<dbReference type="SUPFAM" id="SSF53756">
    <property type="entry name" value="UDP-Glycosyltransferase/glycogen phosphorylase"/>
    <property type="match status" value="1"/>
</dbReference>
<proteinExistence type="predicted"/>
<sequence>MKILQTIAGFGAKSGGTSTCTYDLLNAMHRENYEVDLMTLVVKDTSDRLMGKGEQWIKALPNDGISSYGYSSNMNKFLGQSDYDLYHTNGMWMHCNHETCVVARRKGKPYIITPHGMLYPQAMARSSWKKKLLLAIGGVDKDLRSAACIHATCKEEMEHYRDLGYKNPVAVIPNPVTIPDFISDITVPQERRSIGYLGRLHPYKRPDALIKAWAQLAGDTKGFELVLMGKGTDEYERYLYNLVTELQIKNISFLGMVTGKEKYKTLASIRALCVPSKTENFGMTVAEALIAGTPVICTNTAPWEDLNTYHCGWWVDNDIDILAQTIRDVLQLPQSEIEKMGENGKRLVESKYKDTQVATMMKRIYEWILNGGEKPEFVYD</sequence>
<organism evidence="5 6">
    <name type="scientific">Parabacteroides johnsonii</name>
    <dbReference type="NCBI Taxonomy" id="387661"/>
    <lineage>
        <taxon>Bacteria</taxon>
        <taxon>Pseudomonadati</taxon>
        <taxon>Bacteroidota</taxon>
        <taxon>Bacteroidia</taxon>
        <taxon>Bacteroidales</taxon>
        <taxon>Tannerellaceae</taxon>
        <taxon>Parabacteroides</taxon>
    </lineage>
</organism>
<dbReference type="InterPro" id="IPR028098">
    <property type="entry name" value="Glyco_trans_4-like_N"/>
</dbReference>
<evidence type="ECO:0000259" key="3">
    <source>
        <dbReference type="Pfam" id="PF00534"/>
    </source>
</evidence>
<dbReference type="Proteomes" id="UP001213646">
    <property type="component" value="Unassembled WGS sequence"/>
</dbReference>
<dbReference type="EMBL" id="JAQPYX010000076">
    <property type="protein sequence ID" value="MDC7149548.1"/>
    <property type="molecule type" value="Genomic_DNA"/>
</dbReference>
<keyword evidence="1 5" id="KW-0328">Glycosyltransferase</keyword>